<accession>M1PE63</accession>
<comment type="domain">
    <text evidence="5">The PRC barrel domain binds ribosomal protein uS19.</text>
</comment>
<dbReference type="GO" id="GO:0042274">
    <property type="term" value="P:ribosomal small subunit biogenesis"/>
    <property type="evidence" value="ECO:0007669"/>
    <property type="project" value="UniProtKB-UniRule"/>
</dbReference>
<evidence type="ECO:0000259" key="6">
    <source>
        <dbReference type="Pfam" id="PF01782"/>
    </source>
</evidence>
<evidence type="ECO:0000313" key="9">
    <source>
        <dbReference type="Proteomes" id="UP000011721"/>
    </source>
</evidence>
<dbReference type="AlphaFoldDB" id="M1PE63"/>
<feature type="domain" description="Ribosome maturation factor RimM PRC barrel" evidence="7">
    <location>
        <begin position="109"/>
        <end position="172"/>
    </location>
</feature>
<dbReference type="HAMAP" id="MF_00014">
    <property type="entry name" value="Ribosome_mat_RimM"/>
    <property type="match status" value="1"/>
</dbReference>
<dbReference type="InterPro" id="IPR011033">
    <property type="entry name" value="PRC_barrel-like_sf"/>
</dbReference>
<protein>
    <recommendedName>
        <fullName evidence="5">Ribosome maturation factor RimM</fullName>
    </recommendedName>
</protein>
<evidence type="ECO:0000259" key="7">
    <source>
        <dbReference type="Pfam" id="PF24986"/>
    </source>
</evidence>
<dbReference type="SUPFAM" id="SSF50346">
    <property type="entry name" value="PRC-barrel domain"/>
    <property type="match status" value="1"/>
</dbReference>
<dbReference type="NCBIfam" id="TIGR02273">
    <property type="entry name" value="16S_RimM"/>
    <property type="match status" value="1"/>
</dbReference>
<evidence type="ECO:0000256" key="1">
    <source>
        <dbReference type="ARBA" id="ARBA00022490"/>
    </source>
</evidence>
<comment type="subunit">
    <text evidence="5">Binds ribosomal protein uS19.</text>
</comment>
<feature type="domain" description="RimM N-terminal" evidence="6">
    <location>
        <begin position="15"/>
        <end position="96"/>
    </location>
</feature>
<dbReference type="InterPro" id="IPR011961">
    <property type="entry name" value="RimM"/>
</dbReference>
<gene>
    <name evidence="5" type="primary">rimM</name>
    <name evidence="8" type="ordered locus">UWK_03355</name>
</gene>
<dbReference type="InterPro" id="IPR002676">
    <property type="entry name" value="RimM_N"/>
</dbReference>
<dbReference type="RefSeq" id="WP_015405554.1">
    <property type="nucleotide sequence ID" value="NC_020304.1"/>
</dbReference>
<keyword evidence="2 5" id="KW-0690">Ribosome biogenesis</keyword>
<dbReference type="Pfam" id="PF24986">
    <property type="entry name" value="PRC_RimM"/>
    <property type="match status" value="1"/>
</dbReference>
<dbReference type="PANTHER" id="PTHR33692">
    <property type="entry name" value="RIBOSOME MATURATION FACTOR RIMM"/>
    <property type="match status" value="1"/>
</dbReference>
<dbReference type="OrthoDB" id="9783509at2"/>
<comment type="function">
    <text evidence="5">An accessory protein needed during the final step in the assembly of 30S ribosomal subunit, possibly for assembly of the head region. Essential for efficient processing of 16S rRNA. May be needed both before and after RbfA during the maturation of 16S rRNA. It has affinity for free ribosomal 30S subunits but not for 70S ribosomes.</text>
</comment>
<name>M1PE63_DESSD</name>
<dbReference type="HOGENOM" id="CLU_077636_3_2_7"/>
<comment type="subcellular location">
    <subcellularLocation>
        <location evidence="5">Cytoplasm</location>
    </subcellularLocation>
</comment>
<evidence type="ECO:0000256" key="3">
    <source>
        <dbReference type="ARBA" id="ARBA00022552"/>
    </source>
</evidence>
<evidence type="ECO:0000256" key="4">
    <source>
        <dbReference type="ARBA" id="ARBA00023186"/>
    </source>
</evidence>
<sequence length="190" mass="20692">MADSFPFEKEKYVLIGKVTKAHGIKGELKMHAYSGELQSVTRHKKLILVSRDGLITPMQVVQARIGNRDAIVSLEGVSDRNQSEALCGMGVLVCKEDLPTPDADEFYLHELEGLEVRTTEGSIVGTVEAFSNNGAQDLLVVKSGRNEVLIPLIPGMITEKNKKYLIIAPPPGLIEINSGEDIKGAVPRDL</sequence>
<dbReference type="InterPro" id="IPR009000">
    <property type="entry name" value="Transl_B-barrel_sf"/>
</dbReference>
<dbReference type="Pfam" id="PF01782">
    <property type="entry name" value="RimM"/>
    <property type="match status" value="1"/>
</dbReference>
<evidence type="ECO:0000256" key="2">
    <source>
        <dbReference type="ARBA" id="ARBA00022517"/>
    </source>
</evidence>
<comment type="similarity">
    <text evidence="5">Belongs to the RimM family.</text>
</comment>
<dbReference type="EMBL" id="CP003985">
    <property type="protein sequence ID" value="AGF79872.1"/>
    <property type="molecule type" value="Genomic_DNA"/>
</dbReference>
<dbReference type="PANTHER" id="PTHR33692:SF1">
    <property type="entry name" value="RIBOSOME MATURATION FACTOR RIMM"/>
    <property type="match status" value="1"/>
</dbReference>
<keyword evidence="1 5" id="KW-0963">Cytoplasm</keyword>
<dbReference type="GO" id="GO:0043022">
    <property type="term" value="F:ribosome binding"/>
    <property type="evidence" value="ECO:0007669"/>
    <property type="project" value="InterPro"/>
</dbReference>
<reference evidence="9" key="1">
    <citation type="journal article" date="2013" name="Stand. Genomic Sci.">
        <title>Complete genome sequence of Desulfocapsa sulfexigens, a marine deltaproteobacterium specialized in disproportionating inorganic sulfur compounds.</title>
        <authorList>
            <person name="Finster K.W."/>
            <person name="Kjeldsen K.U."/>
            <person name="Kube M."/>
            <person name="Reinhardt R."/>
            <person name="Mussmann M."/>
            <person name="Amann R."/>
            <person name="Schreiber L."/>
        </authorList>
    </citation>
    <scope>NUCLEOTIDE SEQUENCE [LARGE SCALE GENOMIC DNA]</scope>
    <source>
        <strain evidence="9">DSM 10523 / SB164P1</strain>
    </source>
</reference>
<dbReference type="InterPro" id="IPR036976">
    <property type="entry name" value="RimM_N_sf"/>
</dbReference>
<dbReference type="Proteomes" id="UP000011721">
    <property type="component" value="Chromosome"/>
</dbReference>
<dbReference type="Gene3D" id="2.40.30.60">
    <property type="entry name" value="RimM"/>
    <property type="match status" value="1"/>
</dbReference>
<proteinExistence type="inferred from homology"/>
<dbReference type="STRING" id="1167006.UWK_03355"/>
<dbReference type="Gene3D" id="2.30.30.240">
    <property type="entry name" value="PRC-barrel domain"/>
    <property type="match status" value="1"/>
</dbReference>
<organism evidence="8 9">
    <name type="scientific">Desulfocapsa sulfexigens (strain DSM 10523 / SB164P1)</name>
    <dbReference type="NCBI Taxonomy" id="1167006"/>
    <lineage>
        <taxon>Bacteria</taxon>
        <taxon>Pseudomonadati</taxon>
        <taxon>Thermodesulfobacteriota</taxon>
        <taxon>Desulfobulbia</taxon>
        <taxon>Desulfobulbales</taxon>
        <taxon>Desulfocapsaceae</taxon>
        <taxon>Desulfocapsa</taxon>
    </lineage>
</organism>
<dbReference type="InterPro" id="IPR056792">
    <property type="entry name" value="PRC_RimM"/>
</dbReference>
<keyword evidence="3 5" id="KW-0698">rRNA processing</keyword>
<dbReference type="GO" id="GO:0005737">
    <property type="term" value="C:cytoplasm"/>
    <property type="evidence" value="ECO:0007669"/>
    <property type="project" value="UniProtKB-SubCell"/>
</dbReference>
<dbReference type="KEGG" id="dsf:UWK_03355"/>
<dbReference type="GO" id="GO:0006364">
    <property type="term" value="P:rRNA processing"/>
    <property type="evidence" value="ECO:0007669"/>
    <property type="project" value="UniProtKB-UniRule"/>
</dbReference>
<evidence type="ECO:0000313" key="8">
    <source>
        <dbReference type="EMBL" id="AGF79872.1"/>
    </source>
</evidence>
<dbReference type="SUPFAM" id="SSF50447">
    <property type="entry name" value="Translation proteins"/>
    <property type="match status" value="1"/>
</dbReference>
<dbReference type="eggNOG" id="COG0806">
    <property type="taxonomic scope" value="Bacteria"/>
</dbReference>
<dbReference type="GO" id="GO:0005840">
    <property type="term" value="C:ribosome"/>
    <property type="evidence" value="ECO:0007669"/>
    <property type="project" value="InterPro"/>
</dbReference>
<keyword evidence="9" id="KW-1185">Reference proteome</keyword>
<evidence type="ECO:0000256" key="5">
    <source>
        <dbReference type="HAMAP-Rule" id="MF_00014"/>
    </source>
</evidence>
<keyword evidence="4 5" id="KW-0143">Chaperone</keyword>